<proteinExistence type="predicted"/>
<keyword evidence="1" id="KW-1133">Transmembrane helix</keyword>
<reference evidence="2 3" key="1">
    <citation type="submission" date="2018-05" db="EMBL/GenBank/DDBJ databases">
        <title>Marinifilum breve JC075T sp. nov., a marine bacterium isolated from Yongle Blue Hole in the South China Sea.</title>
        <authorList>
            <person name="Fu T."/>
        </authorList>
    </citation>
    <scope>NUCLEOTIDE SEQUENCE [LARGE SCALE GENOMIC DNA]</scope>
    <source>
        <strain evidence="2 3">JC075</strain>
    </source>
</reference>
<dbReference type="AlphaFoldDB" id="A0A2V4ACL9"/>
<feature type="transmembrane region" description="Helical" evidence="1">
    <location>
        <begin position="114"/>
        <end position="137"/>
    </location>
</feature>
<protein>
    <recommendedName>
        <fullName evidence="4">DUF3278 domain-containing protein</fullName>
    </recommendedName>
</protein>
<dbReference type="RefSeq" id="WP_110360553.1">
    <property type="nucleotide sequence ID" value="NZ_QFLI01000003.1"/>
</dbReference>
<evidence type="ECO:0008006" key="4">
    <source>
        <dbReference type="Google" id="ProtNLM"/>
    </source>
</evidence>
<feature type="transmembrane region" description="Helical" evidence="1">
    <location>
        <begin position="24"/>
        <end position="42"/>
    </location>
</feature>
<accession>A0A2V4ACL9</accession>
<keyword evidence="1" id="KW-0472">Membrane</keyword>
<keyword evidence="3" id="KW-1185">Reference proteome</keyword>
<comment type="caution">
    <text evidence="2">The sequence shown here is derived from an EMBL/GenBank/DDBJ whole genome shotgun (WGS) entry which is preliminary data.</text>
</comment>
<gene>
    <name evidence="2" type="ORF">DF185_09780</name>
</gene>
<dbReference type="OrthoDB" id="573709at2"/>
<name>A0A2V4ACL9_9BACT</name>
<evidence type="ECO:0000313" key="2">
    <source>
        <dbReference type="EMBL" id="PXY01744.1"/>
    </source>
</evidence>
<sequence>MNNEQIKHLEFIQSVITRMNTNSFQLKGWMITLVSALLALYANSKNVYFVYIAIVPVMIFWFLDSYYLQQERKFRGIYNDVTGLTPDEEKQEVRLFEMPLQNYKKRKYHYCSSFFSATIFPLYGITAILLWLGGLILEGCIKF</sequence>
<dbReference type="EMBL" id="QFLI01000003">
    <property type="protein sequence ID" value="PXY01744.1"/>
    <property type="molecule type" value="Genomic_DNA"/>
</dbReference>
<feature type="transmembrane region" description="Helical" evidence="1">
    <location>
        <begin position="48"/>
        <end position="68"/>
    </location>
</feature>
<organism evidence="2 3">
    <name type="scientific">Marinifilum breve</name>
    <dbReference type="NCBI Taxonomy" id="2184082"/>
    <lineage>
        <taxon>Bacteria</taxon>
        <taxon>Pseudomonadati</taxon>
        <taxon>Bacteroidota</taxon>
        <taxon>Bacteroidia</taxon>
        <taxon>Marinilabiliales</taxon>
        <taxon>Marinifilaceae</taxon>
    </lineage>
</organism>
<evidence type="ECO:0000256" key="1">
    <source>
        <dbReference type="SAM" id="Phobius"/>
    </source>
</evidence>
<evidence type="ECO:0000313" key="3">
    <source>
        <dbReference type="Proteomes" id="UP000248079"/>
    </source>
</evidence>
<keyword evidence="1" id="KW-0812">Transmembrane</keyword>
<dbReference type="Proteomes" id="UP000248079">
    <property type="component" value="Unassembled WGS sequence"/>
</dbReference>